<accession>A0A5B9Y3K6</accession>
<gene>
    <name evidence="1" type="ORF">SCHIN_v1c01450</name>
</gene>
<dbReference type="Proteomes" id="UP000323144">
    <property type="component" value="Chromosome"/>
</dbReference>
<evidence type="ECO:0000313" key="1">
    <source>
        <dbReference type="EMBL" id="QEH61343.1"/>
    </source>
</evidence>
<organism evidence="1 2">
    <name type="scientific">Spiroplasma chinense</name>
    <dbReference type="NCBI Taxonomy" id="216932"/>
    <lineage>
        <taxon>Bacteria</taxon>
        <taxon>Bacillati</taxon>
        <taxon>Mycoplasmatota</taxon>
        <taxon>Mollicutes</taxon>
        <taxon>Entomoplasmatales</taxon>
        <taxon>Spiroplasmataceae</taxon>
        <taxon>Spiroplasma</taxon>
    </lineage>
</organism>
<evidence type="ECO:0000313" key="2">
    <source>
        <dbReference type="Proteomes" id="UP000323144"/>
    </source>
</evidence>
<dbReference type="AlphaFoldDB" id="A0A5B9Y3K6"/>
<dbReference type="KEGG" id="schi:SCHIN_v1c01450"/>
<dbReference type="RefSeq" id="WP_166507737.1">
    <property type="nucleotide sequence ID" value="NZ_CP043026.1"/>
</dbReference>
<name>A0A5B9Y3K6_9MOLU</name>
<dbReference type="EMBL" id="CP043026">
    <property type="protein sequence ID" value="QEH61343.1"/>
    <property type="molecule type" value="Genomic_DNA"/>
</dbReference>
<reference evidence="1 2" key="1">
    <citation type="submission" date="2019-08" db="EMBL/GenBank/DDBJ databases">
        <title>Complete genome sequence of Spiroplasma chinense CCH (DSM 19755).</title>
        <authorList>
            <person name="Shen H.-Y."/>
            <person name="Lin Y.-C."/>
            <person name="Chou L."/>
            <person name="Kuo C.-H."/>
        </authorList>
    </citation>
    <scope>NUCLEOTIDE SEQUENCE [LARGE SCALE GENOMIC DNA]</scope>
    <source>
        <strain evidence="1 2">CCH</strain>
    </source>
</reference>
<protein>
    <submittedName>
        <fullName evidence="1">Uncharacterized protein</fullName>
    </submittedName>
</protein>
<keyword evidence="2" id="KW-1185">Reference proteome</keyword>
<sequence length="68" mass="8130">MKKLLSTWRVLTWISSSFRMFTNRIISKNKLWSEKNIFIKDPVNNNQKIKDKAFLKVASLTYAKMETF</sequence>
<proteinExistence type="predicted"/>